<dbReference type="EMBL" id="CCKQ01016085">
    <property type="protein sequence ID" value="CDW87955.1"/>
    <property type="molecule type" value="Genomic_DNA"/>
</dbReference>
<dbReference type="AlphaFoldDB" id="A0A078AZW9"/>
<evidence type="ECO:0008006" key="5">
    <source>
        <dbReference type="Google" id="ProtNLM"/>
    </source>
</evidence>
<evidence type="ECO:0000256" key="1">
    <source>
        <dbReference type="SAM" id="Coils"/>
    </source>
</evidence>
<evidence type="ECO:0000313" key="4">
    <source>
        <dbReference type="Proteomes" id="UP000039865"/>
    </source>
</evidence>
<dbReference type="InParanoid" id="A0A078AZW9"/>
<feature type="coiled-coil region" evidence="1">
    <location>
        <begin position="296"/>
        <end position="323"/>
    </location>
</feature>
<keyword evidence="2" id="KW-1133">Transmembrane helix</keyword>
<name>A0A078AZW9_STYLE</name>
<keyword evidence="4" id="KW-1185">Reference proteome</keyword>
<protein>
    <recommendedName>
        <fullName evidence="5">Transmembrane protein</fullName>
    </recommendedName>
</protein>
<keyword evidence="2" id="KW-0812">Transmembrane</keyword>
<accession>A0A078AZW9</accession>
<evidence type="ECO:0000256" key="2">
    <source>
        <dbReference type="SAM" id="Phobius"/>
    </source>
</evidence>
<organism evidence="3 4">
    <name type="scientific">Stylonychia lemnae</name>
    <name type="common">Ciliate</name>
    <dbReference type="NCBI Taxonomy" id="5949"/>
    <lineage>
        <taxon>Eukaryota</taxon>
        <taxon>Sar</taxon>
        <taxon>Alveolata</taxon>
        <taxon>Ciliophora</taxon>
        <taxon>Intramacronucleata</taxon>
        <taxon>Spirotrichea</taxon>
        <taxon>Stichotrichia</taxon>
        <taxon>Sporadotrichida</taxon>
        <taxon>Oxytrichidae</taxon>
        <taxon>Stylonychinae</taxon>
        <taxon>Stylonychia</taxon>
    </lineage>
</organism>
<gene>
    <name evidence="3" type="primary">Contig6295.g6739</name>
    <name evidence="3" type="ORF">STYLEM_17070</name>
</gene>
<evidence type="ECO:0000313" key="3">
    <source>
        <dbReference type="EMBL" id="CDW87955.1"/>
    </source>
</evidence>
<dbReference type="Proteomes" id="UP000039865">
    <property type="component" value="Unassembled WGS sequence"/>
</dbReference>
<reference evidence="3 4" key="1">
    <citation type="submission" date="2014-06" db="EMBL/GenBank/DDBJ databases">
        <authorList>
            <person name="Swart Estienne"/>
        </authorList>
    </citation>
    <scope>NUCLEOTIDE SEQUENCE [LARGE SCALE GENOMIC DNA]</scope>
    <source>
        <strain evidence="3 4">130c</strain>
    </source>
</reference>
<keyword evidence="2" id="KW-0472">Membrane</keyword>
<proteinExistence type="predicted"/>
<feature type="transmembrane region" description="Helical" evidence="2">
    <location>
        <begin position="271"/>
        <end position="296"/>
    </location>
</feature>
<keyword evidence="1" id="KW-0175">Coiled coil</keyword>
<sequence length="329" mass="39633">MINQKLYLNLLEKIAQIGTYQFEFGGQNIETPKTMEKNVIEADLNTRKTSREVSIKRRKLRTQVLDEFPGLVRYGNRNEINSNSIEYHTTFYKMRQEEVEILYEMQEKLEELVKDYERKLYISNTKQESQPNKTYLFNCFELLEARRILNQKKLIKLTKKILQKNNFLQFQAPNQKDNQKLREIQLSYCTLMDKRKHLIYLFILNTIEFSPLLTEYYSQNKNEILDMLYIINSNINFEEFDIWRDMRWQRLRHNFIMEIFNLSGDGFKAGVLFLVIYFGMILSYLLFLGIALVIVLSDKQNQRDALEKERQEMENMKNVELNKQVKQQD</sequence>